<reference evidence="2" key="1">
    <citation type="journal article" date="2019" name="Int. J. Syst. Evol. Microbiol.">
        <title>The Global Catalogue of Microorganisms (GCM) 10K type strain sequencing project: providing services to taxonomists for standard genome sequencing and annotation.</title>
        <authorList>
            <consortium name="The Broad Institute Genomics Platform"/>
            <consortium name="The Broad Institute Genome Sequencing Center for Infectious Disease"/>
            <person name="Wu L."/>
            <person name="Ma J."/>
        </authorList>
    </citation>
    <scope>NUCLEOTIDE SEQUENCE [LARGE SCALE GENOMIC DNA]</scope>
    <source>
        <strain evidence="2">JCM 17986</strain>
    </source>
</reference>
<comment type="caution">
    <text evidence="1">The sequence shown here is derived from an EMBL/GenBank/DDBJ whole genome shotgun (WGS) entry which is preliminary data.</text>
</comment>
<dbReference type="EMBL" id="BAABHS010000048">
    <property type="protein sequence ID" value="GAA4992918.1"/>
    <property type="molecule type" value="Genomic_DNA"/>
</dbReference>
<evidence type="ECO:0000313" key="2">
    <source>
        <dbReference type="Proteomes" id="UP001500466"/>
    </source>
</evidence>
<accession>A0ABP9I9X9</accession>
<dbReference type="Proteomes" id="UP001500466">
    <property type="component" value="Unassembled WGS sequence"/>
</dbReference>
<gene>
    <name evidence="1" type="ORF">GCM10023205_76960</name>
</gene>
<proteinExistence type="predicted"/>
<name>A0ABP9I9X9_9ACTN</name>
<organism evidence="1 2">
    <name type="scientific">Yinghuangia aomiensis</name>
    <dbReference type="NCBI Taxonomy" id="676205"/>
    <lineage>
        <taxon>Bacteria</taxon>
        <taxon>Bacillati</taxon>
        <taxon>Actinomycetota</taxon>
        <taxon>Actinomycetes</taxon>
        <taxon>Kitasatosporales</taxon>
        <taxon>Streptomycetaceae</taxon>
        <taxon>Yinghuangia</taxon>
    </lineage>
</organism>
<evidence type="ECO:0000313" key="1">
    <source>
        <dbReference type="EMBL" id="GAA4992918.1"/>
    </source>
</evidence>
<sequence length="101" mass="11189">MAWGHRMGREGQEPANGWDDRVQVWRYLTWAAAHSGGVHGMGGYRPSCAPDALQDDDEIEGRLRCRLSPSPLRVLAVTRAEPPFCCRCDAAAPAGFRSRFC</sequence>
<protein>
    <submittedName>
        <fullName evidence="1">Uncharacterized protein</fullName>
    </submittedName>
</protein>
<keyword evidence="2" id="KW-1185">Reference proteome</keyword>